<evidence type="ECO:0000256" key="1">
    <source>
        <dbReference type="ARBA" id="ARBA00001946"/>
    </source>
</evidence>
<organism evidence="9">
    <name type="scientific">Tetraselmis chuii</name>
    <dbReference type="NCBI Taxonomy" id="63592"/>
    <lineage>
        <taxon>Eukaryota</taxon>
        <taxon>Viridiplantae</taxon>
        <taxon>Chlorophyta</taxon>
        <taxon>core chlorophytes</taxon>
        <taxon>Chlorodendrophyceae</taxon>
        <taxon>Chlorodendrales</taxon>
        <taxon>Chlorodendraceae</taxon>
        <taxon>Tetraselmis</taxon>
    </lineage>
</organism>
<dbReference type="GO" id="GO:0008299">
    <property type="term" value="P:isoprenoid biosynthetic process"/>
    <property type="evidence" value="ECO:0007669"/>
    <property type="project" value="UniProtKB-KW"/>
</dbReference>
<dbReference type="CDD" id="cd00685">
    <property type="entry name" value="Trans_IPPS_HT"/>
    <property type="match status" value="1"/>
</dbReference>
<comment type="cofactor">
    <cofactor evidence="1">
        <name>Mg(2+)</name>
        <dbReference type="ChEBI" id="CHEBI:18420"/>
    </cofactor>
</comment>
<keyword evidence="5" id="KW-0479">Metal-binding</keyword>
<dbReference type="FunFam" id="1.10.600.10:FF:000001">
    <property type="entry name" value="Geranylgeranyl diphosphate synthase"/>
    <property type="match status" value="1"/>
</dbReference>
<dbReference type="PROSITE" id="PS00723">
    <property type="entry name" value="POLYPRENYL_SYNTHASE_1"/>
    <property type="match status" value="1"/>
</dbReference>
<dbReference type="SFLD" id="SFLDG01017">
    <property type="entry name" value="Polyprenyl_Transferase_Like"/>
    <property type="match status" value="1"/>
</dbReference>
<dbReference type="InterPro" id="IPR053378">
    <property type="entry name" value="Prenyl_diphosphate_synthase"/>
</dbReference>
<dbReference type="NCBIfam" id="NF045685">
    <property type="entry name" value="GGPPSynCrtE"/>
    <property type="match status" value="1"/>
</dbReference>
<evidence type="ECO:0000256" key="8">
    <source>
        <dbReference type="RuleBase" id="RU004466"/>
    </source>
</evidence>
<dbReference type="PROSITE" id="PS00444">
    <property type="entry name" value="POLYPRENYL_SYNTHASE_2"/>
    <property type="match status" value="1"/>
</dbReference>
<protein>
    <recommendedName>
        <fullName evidence="10">Geranylgeranyl diphosphate synthase</fullName>
    </recommendedName>
</protein>
<evidence type="ECO:0000256" key="4">
    <source>
        <dbReference type="ARBA" id="ARBA00022679"/>
    </source>
</evidence>
<comment type="pathway">
    <text evidence="2">Isoprenoid biosynthesis.</text>
</comment>
<evidence type="ECO:0000256" key="7">
    <source>
        <dbReference type="ARBA" id="ARBA00023229"/>
    </source>
</evidence>
<dbReference type="PANTHER" id="PTHR43281">
    <property type="entry name" value="FARNESYL DIPHOSPHATE SYNTHASE"/>
    <property type="match status" value="1"/>
</dbReference>
<evidence type="ECO:0000256" key="2">
    <source>
        <dbReference type="ARBA" id="ARBA00005128"/>
    </source>
</evidence>
<dbReference type="Gene3D" id="1.10.600.10">
    <property type="entry name" value="Farnesyl Diphosphate Synthase"/>
    <property type="match status" value="1"/>
</dbReference>
<dbReference type="AlphaFoldDB" id="A0A7S1X4C4"/>
<comment type="similarity">
    <text evidence="3 8">Belongs to the FPP/GGPP synthase family.</text>
</comment>
<evidence type="ECO:0000256" key="6">
    <source>
        <dbReference type="ARBA" id="ARBA00022842"/>
    </source>
</evidence>
<dbReference type="NCBIfam" id="NF045485">
    <property type="entry name" value="FPPsyn"/>
    <property type="match status" value="1"/>
</dbReference>
<evidence type="ECO:0000256" key="5">
    <source>
        <dbReference type="ARBA" id="ARBA00022723"/>
    </source>
</evidence>
<name>A0A7S1X4C4_9CHLO</name>
<reference evidence="9" key="1">
    <citation type="submission" date="2021-01" db="EMBL/GenBank/DDBJ databases">
        <authorList>
            <person name="Corre E."/>
            <person name="Pelletier E."/>
            <person name="Niang G."/>
            <person name="Scheremetjew M."/>
            <person name="Finn R."/>
            <person name="Kale V."/>
            <person name="Holt S."/>
            <person name="Cochrane G."/>
            <person name="Meng A."/>
            <person name="Brown T."/>
            <person name="Cohen L."/>
        </authorList>
    </citation>
    <scope>NUCLEOTIDE SEQUENCE</scope>
    <source>
        <strain evidence="9">PLY429</strain>
    </source>
</reference>
<keyword evidence="7" id="KW-0414">Isoprene biosynthesis</keyword>
<accession>A0A7S1X4C4</accession>
<dbReference type="InterPro" id="IPR054848">
    <property type="entry name" value="GGPPSyn_CRT-like"/>
</dbReference>
<evidence type="ECO:0000313" key="9">
    <source>
        <dbReference type="EMBL" id="CAD9207635.1"/>
    </source>
</evidence>
<dbReference type="GO" id="GO:0046872">
    <property type="term" value="F:metal ion binding"/>
    <property type="evidence" value="ECO:0007669"/>
    <property type="project" value="UniProtKB-KW"/>
</dbReference>
<dbReference type="EMBL" id="HBGG01019110">
    <property type="protein sequence ID" value="CAD9207635.1"/>
    <property type="molecule type" value="Transcribed_RNA"/>
</dbReference>
<dbReference type="GO" id="GO:0005737">
    <property type="term" value="C:cytoplasm"/>
    <property type="evidence" value="ECO:0007669"/>
    <property type="project" value="UniProtKB-ARBA"/>
</dbReference>
<proteinExistence type="inferred from homology"/>
<dbReference type="InterPro" id="IPR000092">
    <property type="entry name" value="Polyprenyl_synt"/>
</dbReference>
<keyword evidence="4 8" id="KW-0808">Transferase</keyword>
<dbReference type="InterPro" id="IPR033749">
    <property type="entry name" value="Polyprenyl_synt_CS"/>
</dbReference>
<gene>
    <name evidence="9" type="ORF">TCHU04912_LOCUS9871</name>
</gene>
<dbReference type="GO" id="GO:0004659">
    <property type="term" value="F:prenyltransferase activity"/>
    <property type="evidence" value="ECO:0007669"/>
    <property type="project" value="InterPro"/>
</dbReference>
<dbReference type="SFLD" id="SFLDS00005">
    <property type="entry name" value="Isoprenoid_Synthase_Type_I"/>
    <property type="match status" value="1"/>
</dbReference>
<dbReference type="InterPro" id="IPR008949">
    <property type="entry name" value="Isoprenoid_synthase_dom_sf"/>
</dbReference>
<evidence type="ECO:0000256" key="3">
    <source>
        <dbReference type="ARBA" id="ARBA00006706"/>
    </source>
</evidence>
<evidence type="ECO:0008006" key="10">
    <source>
        <dbReference type="Google" id="ProtNLM"/>
    </source>
</evidence>
<dbReference type="Pfam" id="PF00348">
    <property type="entry name" value="polyprenyl_synt"/>
    <property type="match status" value="1"/>
</dbReference>
<keyword evidence="6" id="KW-0460">Magnesium</keyword>
<sequence>MAYSCVTVSGLARPTATEPRTCRRNFSTGAPLRSAITLPVSARPLVGTARQLRCSVQAVAPADATTFDFMAYLTDRAKLMEVELDKSIPEHYPEVISGSMRYALLGGGKRVRPALCLAACELVGGTVEMAIPTACALEMIHTMSLIHDDLPAMDNDDFRRGKPTVHKVYGDDMAILSGDAMLTRAFEYIARETTGVPAERVLKVVADVAKAVGSEGLVGGQAVDIQSENAGEATSLETLEYIHAHKTGALLEAAVVSGATLAGAAEEELEKLRIFSQNIGLAFQVIDDILDVTKTTEELGKTAAKDLAADKTTYPKLFGIEKSQQIADELVAEAKEQLSGYPAEKAAPLLAIADFIVKRQN</sequence>
<dbReference type="PANTHER" id="PTHR43281:SF1">
    <property type="entry name" value="FARNESYL DIPHOSPHATE SYNTHASE"/>
    <property type="match status" value="1"/>
</dbReference>
<dbReference type="SUPFAM" id="SSF48576">
    <property type="entry name" value="Terpenoid synthases"/>
    <property type="match status" value="1"/>
</dbReference>